<dbReference type="PANTHER" id="PTHR11319:SF35">
    <property type="entry name" value="OUTER MEMBRANE PROTEIN PMPC-RELATED"/>
    <property type="match status" value="1"/>
</dbReference>
<evidence type="ECO:0000259" key="2">
    <source>
        <dbReference type="PROSITE" id="PS50853"/>
    </source>
</evidence>
<accession>A0A1I2YI70</accession>
<dbReference type="SMART" id="SM00710">
    <property type="entry name" value="PbH1"/>
    <property type="match status" value="9"/>
</dbReference>
<evidence type="ECO:0000313" key="3">
    <source>
        <dbReference type="EMBL" id="SFH24281.1"/>
    </source>
</evidence>
<reference evidence="4" key="1">
    <citation type="submission" date="2016-10" db="EMBL/GenBank/DDBJ databases">
        <authorList>
            <person name="Varghese N."/>
            <person name="Submissions S."/>
        </authorList>
    </citation>
    <scope>NUCLEOTIDE SEQUENCE [LARGE SCALE GENOMIC DNA]</scope>
    <source>
        <strain evidence="4">DSM 17038</strain>
    </source>
</reference>
<organism evidence="3 4">
    <name type="scientific">Desulfotruncus arcticus DSM 17038</name>
    <dbReference type="NCBI Taxonomy" id="1121424"/>
    <lineage>
        <taxon>Bacteria</taxon>
        <taxon>Bacillati</taxon>
        <taxon>Bacillota</taxon>
        <taxon>Clostridia</taxon>
        <taxon>Eubacteriales</taxon>
        <taxon>Desulfallaceae</taxon>
        <taxon>Desulfotruncus</taxon>
    </lineage>
</organism>
<dbReference type="SUPFAM" id="SSF49265">
    <property type="entry name" value="Fibronectin type III"/>
    <property type="match status" value="1"/>
</dbReference>
<keyword evidence="1" id="KW-0732">Signal</keyword>
<dbReference type="RefSeq" id="WP_092474388.1">
    <property type="nucleotide sequence ID" value="NZ_FOOX01000021.1"/>
</dbReference>
<dbReference type="InterPro" id="IPR006626">
    <property type="entry name" value="PbH1"/>
</dbReference>
<dbReference type="PROSITE" id="PS50853">
    <property type="entry name" value="FN3"/>
    <property type="match status" value="1"/>
</dbReference>
<dbReference type="CDD" id="cd00063">
    <property type="entry name" value="FN3"/>
    <property type="match status" value="1"/>
</dbReference>
<dbReference type="STRING" id="341036.SAMN05660649_04381"/>
<dbReference type="PANTHER" id="PTHR11319">
    <property type="entry name" value="G PROTEIN-COUPLED RECEPTOR-RELATED"/>
    <property type="match status" value="1"/>
</dbReference>
<proteinExistence type="predicted"/>
<dbReference type="InterPro" id="IPR039448">
    <property type="entry name" value="Beta_helix"/>
</dbReference>
<dbReference type="InterPro" id="IPR025883">
    <property type="entry name" value="Cadherin-like_domain"/>
</dbReference>
<dbReference type="NCBIfam" id="NF041518">
    <property type="entry name" value="choice_anch_Q"/>
    <property type="match status" value="2"/>
</dbReference>
<dbReference type="SMART" id="SM00060">
    <property type="entry name" value="FN3"/>
    <property type="match status" value="1"/>
</dbReference>
<feature type="signal peptide" evidence="1">
    <location>
        <begin position="1"/>
        <end position="24"/>
    </location>
</feature>
<feature type="domain" description="Fibronectin type-III" evidence="2">
    <location>
        <begin position="430"/>
        <end position="522"/>
    </location>
</feature>
<dbReference type="InterPro" id="IPR036116">
    <property type="entry name" value="FN3_sf"/>
</dbReference>
<dbReference type="Pfam" id="PF00041">
    <property type="entry name" value="fn3"/>
    <property type="match status" value="1"/>
</dbReference>
<evidence type="ECO:0000256" key="1">
    <source>
        <dbReference type="SAM" id="SignalP"/>
    </source>
</evidence>
<dbReference type="InterPro" id="IPR059226">
    <property type="entry name" value="Choice_anch_Q_dom"/>
</dbReference>
<gene>
    <name evidence="3" type="ORF">SAMN05660649_04381</name>
</gene>
<dbReference type="InterPro" id="IPR003961">
    <property type="entry name" value="FN3_dom"/>
</dbReference>
<dbReference type="Pfam" id="PF13229">
    <property type="entry name" value="Beta_helix"/>
    <property type="match status" value="1"/>
</dbReference>
<dbReference type="SUPFAM" id="SSF51126">
    <property type="entry name" value="Pectin lyase-like"/>
    <property type="match status" value="2"/>
</dbReference>
<dbReference type="Proteomes" id="UP000199337">
    <property type="component" value="Unassembled WGS sequence"/>
</dbReference>
<sequence>MRKQLFMIFVVVFALFACSASTVAASEGRIIYVNCNATGDNTGSSWGNAFTTLQAALDVAQTGDEIWVAAGTYKPTSDYGLGVGERGKHFEMKNEVGIYGGFAGTESTRSGRDWTAHPTILSGDIGVEDDVSDNVYHVFYHPDGLALYQTALLDGFTVTGGNAIGNSDSYGGGMYNDSNSSPTLTNITFSGNCANVGGGMYNKYYSSPTLTNVTFNGNNANYGGGMYNDWCSNPTLTNVTFSGNNANYGDSGIGGGKGGGMYNNSYSSPKLTNVTFSGNSATNGHGGGMYNGDSSSPKLTNVTFSGNNTGWGKGDGMFNSSSSPTLTNCILWGNSGAQIYDDENSNPTVTYSDIQGGYPGNGNIDADPLFVGPGNLRLQASSPCINTGSNNDVTVSTDLDGNPRIVYVNVDMGAYEFSGSFPTSSPTWPSVSSVTYSNVTQNGLTLTWTAATDDVGVTSYKIYKNSNILDTVNLDTVDGTPTPYNVTGLTAGTQYTFKVEAGDAAGNWSTTGPSVKVTTPAQIPSVIYVNCNATGDNTGSSWGNAFTTLQAALDVAQPGDEIWVVEGTYKPTSDYGLSIGERGKHFEMKNGVGIYGGFAGTESTRSGRDWTAHPTIISGDIGVEGDAIDNCYHVFYHPDGLALYQTAVLDGLTVNGGNAYGSSTGDGALLSGGGMYNEKNSPTLTNVTFSGNSASWYGGGMYNVNSSNPTLTNVTFSNNSGGSGGGMYNVNSSNPTLTNVTFSNNSGGSGGGMYNSSSSPALTNVTFSGNSATRGLGGGMYNEKNSSTLTNVTFSGNNASTGGGMTNYYRGSPKLTNVTFSNNTSNFGGGMSNFSGSSPTLTNVTFSGNSASVSGYGGGMNNSFSSPMLTNCILWANSGAQINNQAGGRPTITYSNIQGGWVGEGNINTDPKFIRNPGNDDSGDLRLERDSPCINAGTNVPFEAGGVAQGVTTDLDGNPRIIADRVDMGAYEAGITDLISKFQKLSAQQVKDALEIGQRIIESDTIPDILSPAQKSMLNNLGLTNAQVKSAYSSVMSQLDTEEKIKDFQSGDITKLANFLKTVEGSFDPDMRNTLAAKGITVSKVVTFTLDISKFSFDPFGNIPKADLEAILEGDLGIASETAASYGLNWANIEALRDSLHPPEKRKLMDILITIGNLSDNANLSGLTLSTGTLDPVFASETTEYTVIVGNDASGFTVTPTTADANATVEVDKKAVQSGTASETVSFRGNSRRVKVTVTVTAQSGTEKKYTLIVLKPK</sequence>
<protein>
    <submittedName>
        <fullName evidence="3">Right handed beta helix region</fullName>
    </submittedName>
</protein>
<evidence type="ECO:0000313" key="4">
    <source>
        <dbReference type="Proteomes" id="UP000199337"/>
    </source>
</evidence>
<dbReference type="Gene3D" id="2.60.40.10">
    <property type="entry name" value="Immunoglobulins"/>
    <property type="match status" value="1"/>
</dbReference>
<dbReference type="InterPro" id="IPR012334">
    <property type="entry name" value="Pectin_lyas_fold"/>
</dbReference>
<feature type="chain" id="PRO_5038469839" evidence="1">
    <location>
        <begin position="25"/>
        <end position="1258"/>
    </location>
</feature>
<dbReference type="OrthoDB" id="9760892at2"/>
<dbReference type="PROSITE" id="PS51257">
    <property type="entry name" value="PROKAR_LIPOPROTEIN"/>
    <property type="match status" value="1"/>
</dbReference>
<dbReference type="AlphaFoldDB" id="A0A1I2YI70"/>
<dbReference type="EMBL" id="FOOX01000021">
    <property type="protein sequence ID" value="SFH24281.1"/>
    <property type="molecule type" value="Genomic_DNA"/>
</dbReference>
<dbReference type="Gene3D" id="2.160.20.10">
    <property type="entry name" value="Single-stranded right-handed beta-helix, Pectin lyase-like"/>
    <property type="match status" value="2"/>
</dbReference>
<dbReference type="InterPro" id="IPR013783">
    <property type="entry name" value="Ig-like_fold"/>
</dbReference>
<dbReference type="Pfam" id="PF12733">
    <property type="entry name" value="Cadherin-like"/>
    <property type="match status" value="1"/>
</dbReference>
<dbReference type="InterPro" id="IPR011050">
    <property type="entry name" value="Pectin_lyase_fold/virulence"/>
</dbReference>
<keyword evidence="4" id="KW-1185">Reference proteome</keyword>
<name>A0A1I2YI70_9FIRM</name>